<name>A0A504YNA7_FASGI</name>
<dbReference type="AlphaFoldDB" id="A0A504YNA7"/>
<keyword evidence="3" id="KW-1185">Reference proteome</keyword>
<feature type="chain" id="PRO_5021404319" evidence="1">
    <location>
        <begin position="21"/>
        <end position="84"/>
    </location>
</feature>
<evidence type="ECO:0000313" key="2">
    <source>
        <dbReference type="EMBL" id="TPP62824.1"/>
    </source>
</evidence>
<sequence>MPVLLVTFGLFMLVLTVSLALTCRRELQSNQPMCYDNYKFHSIGLPQRFSGERNLMVQGSDEELINIPELIERTKSSSSELNKQ</sequence>
<keyword evidence="1" id="KW-0732">Signal</keyword>
<evidence type="ECO:0000256" key="1">
    <source>
        <dbReference type="SAM" id="SignalP"/>
    </source>
</evidence>
<evidence type="ECO:0000313" key="3">
    <source>
        <dbReference type="Proteomes" id="UP000316759"/>
    </source>
</evidence>
<dbReference type="EMBL" id="SUNJ01006407">
    <property type="protein sequence ID" value="TPP62824.1"/>
    <property type="molecule type" value="Genomic_DNA"/>
</dbReference>
<gene>
    <name evidence="2" type="ORF">FGIG_06737</name>
</gene>
<reference evidence="2 3" key="1">
    <citation type="submission" date="2019-04" db="EMBL/GenBank/DDBJ databases">
        <title>Annotation for the trematode Fasciola gigantica.</title>
        <authorList>
            <person name="Choi Y.-J."/>
        </authorList>
    </citation>
    <scope>NUCLEOTIDE SEQUENCE [LARGE SCALE GENOMIC DNA]</scope>
    <source>
        <strain evidence="2">Uganda_cow_1</strain>
    </source>
</reference>
<proteinExistence type="predicted"/>
<organism evidence="2 3">
    <name type="scientific">Fasciola gigantica</name>
    <name type="common">Giant liver fluke</name>
    <dbReference type="NCBI Taxonomy" id="46835"/>
    <lineage>
        <taxon>Eukaryota</taxon>
        <taxon>Metazoa</taxon>
        <taxon>Spiralia</taxon>
        <taxon>Lophotrochozoa</taxon>
        <taxon>Platyhelminthes</taxon>
        <taxon>Trematoda</taxon>
        <taxon>Digenea</taxon>
        <taxon>Plagiorchiida</taxon>
        <taxon>Echinostomata</taxon>
        <taxon>Echinostomatoidea</taxon>
        <taxon>Fasciolidae</taxon>
        <taxon>Fasciola</taxon>
    </lineage>
</organism>
<dbReference type="Proteomes" id="UP000316759">
    <property type="component" value="Unassembled WGS sequence"/>
</dbReference>
<feature type="signal peptide" evidence="1">
    <location>
        <begin position="1"/>
        <end position="20"/>
    </location>
</feature>
<protein>
    <submittedName>
        <fullName evidence="2">Uncharacterized protein</fullName>
    </submittedName>
</protein>
<accession>A0A504YNA7</accession>
<comment type="caution">
    <text evidence="2">The sequence shown here is derived from an EMBL/GenBank/DDBJ whole genome shotgun (WGS) entry which is preliminary data.</text>
</comment>